<accession>A0A927IRN0</accession>
<keyword evidence="3" id="KW-0732">Signal</keyword>
<dbReference type="PANTHER" id="PTHR37423">
    <property type="entry name" value="SOLUBLE LYTIC MUREIN TRANSGLYCOSYLASE-RELATED"/>
    <property type="match status" value="1"/>
</dbReference>
<dbReference type="RefSeq" id="WP_191777404.1">
    <property type="nucleotide sequence ID" value="NZ_JACYFU010000004.1"/>
</dbReference>
<dbReference type="InterPro" id="IPR023346">
    <property type="entry name" value="Lysozyme-like_dom_sf"/>
</dbReference>
<reference evidence="5" key="1">
    <citation type="submission" date="2020-09" db="EMBL/GenBank/DDBJ databases">
        <title>Genome seq and assembly of Devosia sp.</title>
        <authorList>
            <person name="Chhetri G."/>
        </authorList>
    </citation>
    <scope>NUCLEOTIDE SEQUENCE</scope>
    <source>
        <strain evidence="5">PTR5</strain>
    </source>
</reference>
<dbReference type="CDD" id="cd00254">
    <property type="entry name" value="LT-like"/>
    <property type="match status" value="1"/>
</dbReference>
<evidence type="ECO:0000259" key="4">
    <source>
        <dbReference type="Pfam" id="PF01464"/>
    </source>
</evidence>
<evidence type="ECO:0000313" key="5">
    <source>
        <dbReference type="EMBL" id="MBD8066885.1"/>
    </source>
</evidence>
<dbReference type="Gene3D" id="1.10.530.10">
    <property type="match status" value="1"/>
</dbReference>
<feature type="chain" id="PRO_5037694450" evidence="3">
    <location>
        <begin position="21"/>
        <end position="299"/>
    </location>
</feature>
<protein>
    <submittedName>
        <fullName evidence="5">Lytic transglycosylase domain-containing protein</fullName>
    </submittedName>
</protein>
<proteinExistence type="inferred from homology"/>
<dbReference type="InterPro" id="IPR008258">
    <property type="entry name" value="Transglycosylase_SLT_dom_1"/>
</dbReference>
<comment type="similarity">
    <text evidence="2">Belongs to the virb1 family.</text>
</comment>
<gene>
    <name evidence="5" type="ORF">IC608_15535</name>
</gene>
<sequence length="299" mass="32312">MLRLLLILLLATGPLPAALAADGKPEARYCHAFSGKQVCIGQERFVEDVCGAIDTYADHYGLPPAYFARLIWQESRFQPFAISPAGAQGIAQFMPGTARLRALDNPFDPAEALERSADYLKALETRFGNLGLAAAAYNGGEQRVSNYLAGKGGLAGETRAYVSIVTGRSVEGWVGEAVEEADFSLDPKKPFAQACTDMANAIAVPPLDQEVAPWQPWGVLIAQNFSPEIARTKFDRAKAAHADVFAGHAMLMVTVLDRSMGTRRRHSAQVGFPTRAEANRFCNALLADGGNCIVQRNRN</sequence>
<evidence type="ECO:0000256" key="3">
    <source>
        <dbReference type="SAM" id="SignalP"/>
    </source>
</evidence>
<organism evidence="5 6">
    <name type="scientific">Devosia oryzisoli</name>
    <dbReference type="NCBI Taxonomy" id="2774138"/>
    <lineage>
        <taxon>Bacteria</taxon>
        <taxon>Pseudomonadati</taxon>
        <taxon>Pseudomonadota</taxon>
        <taxon>Alphaproteobacteria</taxon>
        <taxon>Hyphomicrobiales</taxon>
        <taxon>Devosiaceae</taxon>
        <taxon>Devosia</taxon>
    </lineage>
</organism>
<name>A0A927IRN0_9HYPH</name>
<dbReference type="AlphaFoldDB" id="A0A927IRN0"/>
<evidence type="ECO:0000256" key="2">
    <source>
        <dbReference type="ARBA" id="ARBA00009387"/>
    </source>
</evidence>
<evidence type="ECO:0000256" key="1">
    <source>
        <dbReference type="ARBA" id="ARBA00007734"/>
    </source>
</evidence>
<dbReference type="SUPFAM" id="SSF53955">
    <property type="entry name" value="Lysozyme-like"/>
    <property type="match status" value="1"/>
</dbReference>
<feature type="signal peptide" evidence="3">
    <location>
        <begin position="1"/>
        <end position="20"/>
    </location>
</feature>
<feature type="domain" description="Transglycosylase SLT" evidence="4">
    <location>
        <begin position="53"/>
        <end position="153"/>
    </location>
</feature>
<dbReference type="EMBL" id="JACYFU010000004">
    <property type="protein sequence ID" value="MBD8066885.1"/>
    <property type="molecule type" value="Genomic_DNA"/>
</dbReference>
<evidence type="ECO:0000313" key="6">
    <source>
        <dbReference type="Proteomes" id="UP000654108"/>
    </source>
</evidence>
<dbReference type="Proteomes" id="UP000654108">
    <property type="component" value="Unassembled WGS sequence"/>
</dbReference>
<comment type="similarity">
    <text evidence="1">Belongs to the transglycosylase Slt family.</text>
</comment>
<keyword evidence="6" id="KW-1185">Reference proteome</keyword>
<dbReference type="Pfam" id="PF01464">
    <property type="entry name" value="SLT"/>
    <property type="match status" value="1"/>
</dbReference>
<dbReference type="PANTHER" id="PTHR37423:SF2">
    <property type="entry name" value="MEMBRANE-BOUND LYTIC MUREIN TRANSGLYCOSYLASE C"/>
    <property type="match status" value="1"/>
</dbReference>
<comment type="caution">
    <text evidence="5">The sequence shown here is derived from an EMBL/GenBank/DDBJ whole genome shotgun (WGS) entry which is preliminary data.</text>
</comment>